<keyword evidence="4 8" id="KW-0812">Transmembrane</keyword>
<feature type="transmembrane region" description="Helical" evidence="8">
    <location>
        <begin position="223"/>
        <end position="243"/>
    </location>
</feature>
<protein>
    <recommendedName>
        <fullName evidence="11">Permease</fullName>
    </recommendedName>
</protein>
<dbReference type="RefSeq" id="WP_372502779.1">
    <property type="nucleotide sequence ID" value="NZ_JAMTCP010000032.1"/>
</dbReference>
<feature type="transmembrane region" description="Helical" evidence="8">
    <location>
        <begin position="319"/>
        <end position="339"/>
    </location>
</feature>
<dbReference type="Proteomes" id="UP001205311">
    <property type="component" value="Unassembled WGS sequence"/>
</dbReference>
<keyword evidence="3" id="KW-1003">Cell membrane</keyword>
<dbReference type="PANTHER" id="PTHR34184">
    <property type="entry name" value="UPF0718 PROTEIN YCGR"/>
    <property type="match status" value="1"/>
</dbReference>
<evidence type="ECO:0000256" key="8">
    <source>
        <dbReference type="SAM" id="Phobius"/>
    </source>
</evidence>
<evidence type="ECO:0000313" key="10">
    <source>
        <dbReference type="Proteomes" id="UP001205311"/>
    </source>
</evidence>
<sequence>MIGVTTTPTTTGGPPRSPARRRRVDSLLVLCVLLIAAMVWQDRVVAALDAPALRTGSTVFVAVCVQAMPFLALGVLISGMIAAFVPASALRRVLPRNTAAAVGVAGMAGLALPGCECASVPVARRLMQQGVPPAVALAFLLAAPAVNPVVLVATAVAFPGEPAMVLARFLGSLATAVVTGWLWVRIGRAEWIAERALRRIVPRPGASRWAVFAETARHDLVEAGGFLVLGGLTAAVLNVAVPASWVTSLAGQVALGVVVMAVLAVVLALCSEADAFVAASLSALPLLPRLVFLVVGPAVDVKLVALQAGTFGRAFAVRFAPLTFLVAVVCGVVAGLLVLGGAR</sequence>
<evidence type="ECO:0000256" key="7">
    <source>
        <dbReference type="SAM" id="MobiDB-lite"/>
    </source>
</evidence>
<dbReference type="EMBL" id="JAMTCP010000032">
    <property type="protein sequence ID" value="MCP2260872.1"/>
    <property type="molecule type" value="Genomic_DNA"/>
</dbReference>
<evidence type="ECO:0000313" key="9">
    <source>
        <dbReference type="EMBL" id="MCP2260872.1"/>
    </source>
</evidence>
<feature type="region of interest" description="Disordered" evidence="7">
    <location>
        <begin position="1"/>
        <end position="20"/>
    </location>
</feature>
<comment type="caution">
    <text evidence="9">The sequence shown here is derived from an EMBL/GenBank/DDBJ whole genome shotgun (WGS) entry which is preliminary data.</text>
</comment>
<evidence type="ECO:0000256" key="6">
    <source>
        <dbReference type="ARBA" id="ARBA00023136"/>
    </source>
</evidence>
<feature type="transmembrane region" description="Helical" evidence="8">
    <location>
        <begin position="164"/>
        <end position="184"/>
    </location>
</feature>
<dbReference type="InterPro" id="IPR005524">
    <property type="entry name" value="DUF318"/>
</dbReference>
<accession>A0ABT1HZB1</accession>
<name>A0ABT1HZB1_STRSD</name>
<proteinExistence type="inferred from homology"/>
<gene>
    <name evidence="9" type="ORF">LX15_004592</name>
</gene>
<feature type="transmembrane region" description="Helical" evidence="8">
    <location>
        <begin position="134"/>
        <end position="158"/>
    </location>
</feature>
<comment type="similarity">
    <text evidence="2">Belongs to the UPF0718 family.</text>
</comment>
<feature type="transmembrane region" description="Helical" evidence="8">
    <location>
        <begin position="60"/>
        <end position="85"/>
    </location>
</feature>
<evidence type="ECO:0000256" key="2">
    <source>
        <dbReference type="ARBA" id="ARBA00006386"/>
    </source>
</evidence>
<keyword evidence="10" id="KW-1185">Reference proteome</keyword>
<feature type="compositionally biased region" description="Low complexity" evidence="7">
    <location>
        <begin position="1"/>
        <end position="14"/>
    </location>
</feature>
<evidence type="ECO:0000256" key="4">
    <source>
        <dbReference type="ARBA" id="ARBA00022692"/>
    </source>
</evidence>
<dbReference type="InterPro" id="IPR052923">
    <property type="entry name" value="UPF0718"/>
</dbReference>
<evidence type="ECO:0008006" key="11">
    <source>
        <dbReference type="Google" id="ProtNLM"/>
    </source>
</evidence>
<organism evidence="9 10">
    <name type="scientific">Streptoalloteichus tenebrarius (strain ATCC 17920 / DSM 40477 / JCM 4838 / CBS 697.72 / NBRC 16177 / NCIMB 11028 / NRRL B-12390 / A12253. 1 / ISP 5477)</name>
    <name type="common">Streptomyces tenebrarius</name>
    <dbReference type="NCBI Taxonomy" id="1933"/>
    <lineage>
        <taxon>Bacteria</taxon>
        <taxon>Bacillati</taxon>
        <taxon>Actinomycetota</taxon>
        <taxon>Actinomycetes</taxon>
        <taxon>Pseudonocardiales</taxon>
        <taxon>Pseudonocardiaceae</taxon>
        <taxon>Streptoalloteichus</taxon>
    </lineage>
</organism>
<feature type="transmembrane region" description="Helical" evidence="8">
    <location>
        <begin position="276"/>
        <end position="299"/>
    </location>
</feature>
<dbReference type="PANTHER" id="PTHR34184:SF4">
    <property type="entry name" value="UPF0718 PROTEIN YCGR"/>
    <property type="match status" value="1"/>
</dbReference>
<feature type="transmembrane region" description="Helical" evidence="8">
    <location>
        <begin position="24"/>
        <end position="40"/>
    </location>
</feature>
<keyword evidence="6 8" id="KW-0472">Membrane</keyword>
<dbReference type="Pfam" id="PF03773">
    <property type="entry name" value="ArsP_1"/>
    <property type="match status" value="1"/>
</dbReference>
<reference evidence="9 10" key="1">
    <citation type="submission" date="2022-06" db="EMBL/GenBank/DDBJ databases">
        <title>Genomic Encyclopedia of Archaeal and Bacterial Type Strains, Phase II (KMG-II): from individual species to whole genera.</title>
        <authorList>
            <person name="Goeker M."/>
        </authorList>
    </citation>
    <scope>NUCLEOTIDE SEQUENCE [LARGE SCALE GENOMIC DNA]</scope>
    <source>
        <strain evidence="9 10">DSM 40477</strain>
    </source>
</reference>
<feature type="transmembrane region" description="Helical" evidence="8">
    <location>
        <begin position="249"/>
        <end position="269"/>
    </location>
</feature>
<comment type="subcellular location">
    <subcellularLocation>
        <location evidence="1">Cell membrane</location>
        <topology evidence="1">Multi-pass membrane protein</topology>
    </subcellularLocation>
</comment>
<keyword evidence="5 8" id="KW-1133">Transmembrane helix</keyword>
<evidence type="ECO:0000256" key="3">
    <source>
        <dbReference type="ARBA" id="ARBA00022475"/>
    </source>
</evidence>
<evidence type="ECO:0000256" key="1">
    <source>
        <dbReference type="ARBA" id="ARBA00004651"/>
    </source>
</evidence>
<evidence type="ECO:0000256" key="5">
    <source>
        <dbReference type="ARBA" id="ARBA00022989"/>
    </source>
</evidence>